<dbReference type="PANTHER" id="PTHR23220:SF133">
    <property type="entry name" value="INTEGRIN ALPHA-PS2"/>
    <property type="match status" value="1"/>
</dbReference>
<dbReference type="GO" id="GO:0098609">
    <property type="term" value="P:cell-cell adhesion"/>
    <property type="evidence" value="ECO:0007669"/>
    <property type="project" value="TreeGrafter"/>
</dbReference>
<organism evidence="5 6">
    <name type="scientific">Actinomadura montaniterrae</name>
    <dbReference type="NCBI Taxonomy" id="1803903"/>
    <lineage>
        <taxon>Bacteria</taxon>
        <taxon>Bacillati</taxon>
        <taxon>Actinomycetota</taxon>
        <taxon>Actinomycetes</taxon>
        <taxon>Streptosporangiales</taxon>
        <taxon>Thermomonosporaceae</taxon>
        <taxon>Actinomadura</taxon>
    </lineage>
</organism>
<evidence type="ECO:0000256" key="2">
    <source>
        <dbReference type="ARBA" id="ARBA00022737"/>
    </source>
</evidence>
<evidence type="ECO:0000256" key="1">
    <source>
        <dbReference type="ARBA" id="ARBA00022729"/>
    </source>
</evidence>
<dbReference type="OrthoDB" id="344301at2"/>
<gene>
    <name evidence="5" type="ORF">F9B16_35345</name>
</gene>
<dbReference type="GO" id="GO:0008305">
    <property type="term" value="C:integrin complex"/>
    <property type="evidence" value="ECO:0007669"/>
    <property type="project" value="InterPro"/>
</dbReference>
<dbReference type="GO" id="GO:0009897">
    <property type="term" value="C:external side of plasma membrane"/>
    <property type="evidence" value="ECO:0007669"/>
    <property type="project" value="TreeGrafter"/>
</dbReference>
<dbReference type="GO" id="GO:0007229">
    <property type="term" value="P:integrin-mediated signaling pathway"/>
    <property type="evidence" value="ECO:0007669"/>
    <property type="project" value="TreeGrafter"/>
</dbReference>
<dbReference type="PRINTS" id="PR01185">
    <property type="entry name" value="INTEGRINA"/>
</dbReference>
<evidence type="ECO:0008006" key="7">
    <source>
        <dbReference type="Google" id="ProtNLM"/>
    </source>
</evidence>
<name>A0A6L3VIC4_9ACTN</name>
<evidence type="ECO:0000256" key="3">
    <source>
        <dbReference type="ARBA" id="ARBA00023180"/>
    </source>
</evidence>
<proteinExistence type="predicted"/>
<comment type="caution">
    <text evidence="5">The sequence shown here is derived from an EMBL/GenBank/DDBJ whole genome shotgun (WGS) entry which is preliminary data.</text>
</comment>
<dbReference type="GO" id="GO:0007160">
    <property type="term" value="P:cell-matrix adhesion"/>
    <property type="evidence" value="ECO:0007669"/>
    <property type="project" value="TreeGrafter"/>
</dbReference>
<dbReference type="SUPFAM" id="SSF69318">
    <property type="entry name" value="Integrin alpha N-terminal domain"/>
    <property type="match status" value="1"/>
</dbReference>
<evidence type="ECO:0000256" key="4">
    <source>
        <dbReference type="SAM" id="MobiDB-lite"/>
    </source>
</evidence>
<evidence type="ECO:0000313" key="6">
    <source>
        <dbReference type="Proteomes" id="UP000483004"/>
    </source>
</evidence>
<dbReference type="GO" id="GO:0033627">
    <property type="term" value="P:cell adhesion mediated by integrin"/>
    <property type="evidence" value="ECO:0007669"/>
    <property type="project" value="TreeGrafter"/>
</dbReference>
<dbReference type="AlphaFoldDB" id="A0A6L3VIC4"/>
<protein>
    <recommendedName>
        <fullName evidence="7">VCBS repeat-containing protein</fullName>
    </recommendedName>
</protein>
<dbReference type="Pfam" id="PF01839">
    <property type="entry name" value="FG-GAP"/>
    <property type="match status" value="3"/>
</dbReference>
<dbReference type="EMBL" id="WBMR01000150">
    <property type="protein sequence ID" value="KAB2370525.1"/>
    <property type="molecule type" value="Genomic_DNA"/>
</dbReference>
<keyword evidence="6" id="KW-1185">Reference proteome</keyword>
<dbReference type="GO" id="GO:0005178">
    <property type="term" value="F:integrin binding"/>
    <property type="evidence" value="ECO:0007669"/>
    <property type="project" value="TreeGrafter"/>
</dbReference>
<dbReference type="InterPro" id="IPR013519">
    <property type="entry name" value="Int_alpha_beta-p"/>
</dbReference>
<dbReference type="PANTHER" id="PTHR23220">
    <property type="entry name" value="INTEGRIN ALPHA"/>
    <property type="match status" value="1"/>
</dbReference>
<dbReference type="SMART" id="SM00191">
    <property type="entry name" value="Int_alpha"/>
    <property type="match status" value="3"/>
</dbReference>
<evidence type="ECO:0000313" key="5">
    <source>
        <dbReference type="EMBL" id="KAB2370525.1"/>
    </source>
</evidence>
<feature type="region of interest" description="Disordered" evidence="4">
    <location>
        <begin position="1"/>
        <end position="28"/>
    </location>
</feature>
<sequence>MAFGAGDGGENHGPVTVSAADVTGDGRPDLIAGGRGSFTLYRGLASGDLAGTTTAVGSGKGETVRVSTTAADFTGDGHADLAYAYVWDGIDGQDPSLRLNVYKGASTGLADTPAYTSSDAPAHALAAGDVDGDGRPDLVAGVDTDRGGQVRVYPGTASGVGAATVLDQDTSGVPGTEERGDSFGASVATGDVNGDGRADIAVGAPGEAIGTVAGAGAVTVLYGGPGGVTGSGAQQISEDSGDVTGHAEQNDLFGSQVSLADLNGDGKADLTAGASGENDGGGALYMLNGGASGVSTAAGTTFYSSTLGVQGRGAELGGVVLP</sequence>
<dbReference type="InterPro" id="IPR013517">
    <property type="entry name" value="FG-GAP"/>
</dbReference>
<keyword evidence="3" id="KW-0325">Glycoprotein</keyword>
<dbReference type="Pfam" id="PF13517">
    <property type="entry name" value="FG-GAP_3"/>
    <property type="match status" value="1"/>
</dbReference>
<dbReference type="PROSITE" id="PS51470">
    <property type="entry name" value="FG_GAP"/>
    <property type="match status" value="2"/>
</dbReference>
<reference evidence="5 6" key="1">
    <citation type="submission" date="2019-09" db="EMBL/GenBank/DDBJ databases">
        <title>Actinomadura physcomitrii sp. nov., a novel actinomycete isolated from moss [Physcomitrium sphaericum (Ludw) Fuernr].</title>
        <authorList>
            <person name="Liu C."/>
            <person name="Zhuang X."/>
        </authorList>
    </citation>
    <scope>NUCLEOTIDE SEQUENCE [LARGE SCALE GENOMIC DNA]</scope>
    <source>
        <strain evidence="5 6">CYP1-1B</strain>
    </source>
</reference>
<dbReference type="InterPro" id="IPR028994">
    <property type="entry name" value="Integrin_alpha_N"/>
</dbReference>
<keyword evidence="2" id="KW-0677">Repeat</keyword>
<accession>A0A6L3VIC4</accession>
<dbReference type="InterPro" id="IPR000413">
    <property type="entry name" value="Integrin_alpha"/>
</dbReference>
<dbReference type="Gene3D" id="2.130.10.130">
    <property type="entry name" value="Integrin alpha, N-terminal"/>
    <property type="match status" value="3"/>
</dbReference>
<keyword evidence="1" id="KW-0732">Signal</keyword>
<dbReference type="Proteomes" id="UP000483004">
    <property type="component" value="Unassembled WGS sequence"/>
</dbReference>
<feature type="region of interest" description="Disordered" evidence="4">
    <location>
        <begin position="167"/>
        <end position="187"/>
    </location>
</feature>